<evidence type="ECO:0000313" key="1">
    <source>
        <dbReference type="EMBL" id="ACH62200.1"/>
    </source>
</evidence>
<keyword evidence="2" id="KW-1185">Reference proteome</keyword>
<reference evidence="1 2" key="1">
    <citation type="submission" date="2008-06" db="EMBL/GenBank/DDBJ databases">
        <authorList>
            <person name="Smith A.L."/>
            <person name="Paladin E.C."/>
            <person name="Jacobs-Sera D."/>
            <person name="Hendirx R.W."/>
            <person name="Hatfull G.F."/>
        </authorList>
    </citation>
    <scope>NUCLEOTIDE SEQUENCE [LARGE SCALE GENOMIC DNA]</scope>
</reference>
<protein>
    <submittedName>
        <fullName evidence="1">Uncharacterized protein</fullName>
    </submittedName>
</protein>
<proteinExistence type="predicted"/>
<organism evidence="1 2">
    <name type="scientific">Mycobacterium phage Myrna</name>
    <dbReference type="NCBI Taxonomy" id="546805"/>
    <lineage>
        <taxon>Viruses</taxon>
        <taxon>Duplodnaviria</taxon>
        <taxon>Heunggongvirae</taxon>
        <taxon>Uroviricota</taxon>
        <taxon>Caudoviricetes</taxon>
        <taxon>Ceeclamvirinae</taxon>
        <taxon>Myrnavirus</taxon>
        <taxon>Myrnavirus myrna</taxon>
    </lineage>
</organism>
<dbReference type="GeneID" id="6920693"/>
<dbReference type="RefSeq" id="YP_002225110.1">
    <property type="nucleotide sequence ID" value="NC_011273.1"/>
</dbReference>
<evidence type="ECO:0000313" key="2">
    <source>
        <dbReference type="Proteomes" id="UP000001849"/>
    </source>
</evidence>
<accession>B5LJK3</accession>
<dbReference type="EMBL" id="EU826466">
    <property type="protein sequence ID" value="ACH62200.1"/>
    <property type="molecule type" value="Genomic_DNA"/>
</dbReference>
<name>B5LJK3_9CAUD</name>
<dbReference type="KEGG" id="vg:6920693"/>
<dbReference type="Proteomes" id="UP000001849">
    <property type="component" value="Segment"/>
</dbReference>
<gene>
    <name evidence="1" type="primary">233</name>
    <name evidence="1" type="ORF">MYRNA_233</name>
</gene>
<sequence>MTYPRERGWVRRKKKRRGCVDNAWCGFRPHEEHQLFGDRHRESHLGDIWVCPQCKTVWVAVLRPSLFESWVPIPHPALKWKRMCEWRAKRWRQKWEAQQ</sequence>